<protein>
    <recommendedName>
        <fullName evidence="8">Threonine/serine exporter-like N-terminal domain-containing protein</fullName>
    </recommendedName>
</protein>
<dbReference type="Proteomes" id="UP000004080">
    <property type="component" value="Unassembled WGS sequence"/>
</dbReference>
<feature type="transmembrane region" description="Helical" evidence="7">
    <location>
        <begin position="199"/>
        <end position="217"/>
    </location>
</feature>
<dbReference type="GO" id="GO:0015744">
    <property type="term" value="P:succinate transport"/>
    <property type="evidence" value="ECO:0007669"/>
    <property type="project" value="TreeGrafter"/>
</dbReference>
<accession>I8UJV4</accession>
<dbReference type="InterPro" id="IPR010619">
    <property type="entry name" value="ThrE-like_N"/>
</dbReference>
<comment type="caution">
    <text evidence="9">The sequence shown here is derived from an EMBL/GenBank/DDBJ whole genome shotgun (WGS) entry which is preliminary data.</text>
</comment>
<feature type="transmembrane region" description="Helical" evidence="7">
    <location>
        <begin position="116"/>
        <end position="139"/>
    </location>
</feature>
<gene>
    <name evidence="9" type="ORF">A374_02554</name>
</gene>
<evidence type="ECO:0000256" key="5">
    <source>
        <dbReference type="ARBA" id="ARBA00023136"/>
    </source>
</evidence>
<sequence>MNTHSIEGIMEVSLLAGKLMLQSGAETYRVEDTITRLATNYGAETAQVFVTPTAIILSLRERGELRDYTKIARISNRATDLHVVTLVNDLSRKVAQESLPLVDALKELHTIEKEPVAFPAWMQIIAAVFVSGCFTLMFKGNYHDFIPSMVAGGVGYSIFVSVKRYISVRFFSELMAAFFIGLIAKLAVDYGVGNQLDKIIIGAVMPLVPGVLITNAVRDLMAGHLVSGLSLGAEAMLTAFAIGTGIAFVIVTL</sequence>
<comment type="subcellular location">
    <subcellularLocation>
        <location evidence="1">Cell membrane</location>
        <topology evidence="1">Multi-pass membrane protein</topology>
    </subcellularLocation>
</comment>
<dbReference type="PANTHER" id="PTHR34390">
    <property type="entry name" value="UPF0442 PROTEIN YJJB-RELATED"/>
    <property type="match status" value="1"/>
</dbReference>
<evidence type="ECO:0000259" key="8">
    <source>
        <dbReference type="Pfam" id="PF06738"/>
    </source>
</evidence>
<dbReference type="RefSeq" id="WP_007200610.1">
    <property type="nucleotide sequence ID" value="NZ_AKKV01000019.1"/>
</dbReference>
<evidence type="ECO:0000313" key="9">
    <source>
        <dbReference type="EMBL" id="EIT87098.1"/>
    </source>
</evidence>
<dbReference type="AlphaFoldDB" id="I8UJV4"/>
<feature type="transmembrane region" description="Helical" evidence="7">
    <location>
        <begin position="145"/>
        <end position="162"/>
    </location>
</feature>
<evidence type="ECO:0000256" key="2">
    <source>
        <dbReference type="ARBA" id="ARBA00022475"/>
    </source>
</evidence>
<dbReference type="PATRIC" id="fig|1196324.3.peg.513"/>
<evidence type="ECO:0000256" key="1">
    <source>
        <dbReference type="ARBA" id="ARBA00004651"/>
    </source>
</evidence>
<comment type="similarity">
    <text evidence="6">Belongs to the ThrE exporter (TC 2.A.79) family.</text>
</comment>
<keyword evidence="5 7" id="KW-0472">Membrane</keyword>
<keyword evidence="4 7" id="KW-1133">Transmembrane helix</keyword>
<organism evidence="9 10">
    <name type="scientific">Fictibacillus macauensis ZFHKF-1</name>
    <dbReference type="NCBI Taxonomy" id="1196324"/>
    <lineage>
        <taxon>Bacteria</taxon>
        <taxon>Bacillati</taxon>
        <taxon>Bacillota</taxon>
        <taxon>Bacilli</taxon>
        <taxon>Bacillales</taxon>
        <taxon>Fictibacillaceae</taxon>
        <taxon>Fictibacillus</taxon>
    </lineage>
</organism>
<dbReference type="Pfam" id="PF06738">
    <property type="entry name" value="ThrE"/>
    <property type="match status" value="1"/>
</dbReference>
<dbReference type="GO" id="GO:0022857">
    <property type="term" value="F:transmembrane transporter activity"/>
    <property type="evidence" value="ECO:0007669"/>
    <property type="project" value="InterPro"/>
</dbReference>
<dbReference type="GO" id="GO:0005886">
    <property type="term" value="C:plasma membrane"/>
    <property type="evidence" value="ECO:0007669"/>
    <property type="project" value="UniProtKB-SubCell"/>
</dbReference>
<keyword evidence="2" id="KW-1003">Cell membrane</keyword>
<dbReference type="EMBL" id="AKKV01000019">
    <property type="protein sequence ID" value="EIT87098.1"/>
    <property type="molecule type" value="Genomic_DNA"/>
</dbReference>
<reference evidence="9 10" key="1">
    <citation type="journal article" date="2012" name="J. Bacteriol.">
        <title>Genome of Bacillus macauensis ZFHKF-1, a Long-Chain-Forming Bacterium.</title>
        <authorList>
            <person name="Cai L."/>
            <person name="Zhang T."/>
        </authorList>
    </citation>
    <scope>NUCLEOTIDE SEQUENCE [LARGE SCALE GENOMIC DNA]</scope>
    <source>
        <strain evidence="9 10">ZFHKF-1</strain>
    </source>
</reference>
<evidence type="ECO:0000256" key="7">
    <source>
        <dbReference type="SAM" id="Phobius"/>
    </source>
</evidence>
<name>I8UJV4_9BACL</name>
<evidence type="ECO:0000256" key="4">
    <source>
        <dbReference type="ARBA" id="ARBA00022989"/>
    </source>
</evidence>
<feature type="domain" description="Threonine/serine exporter-like N-terminal" evidence="8">
    <location>
        <begin position="12"/>
        <end position="250"/>
    </location>
</feature>
<dbReference type="eggNOG" id="COG2966">
    <property type="taxonomic scope" value="Bacteria"/>
</dbReference>
<proteinExistence type="inferred from homology"/>
<dbReference type="STRING" id="1196324.A374_02554"/>
<dbReference type="OrthoDB" id="9813917at2"/>
<evidence type="ECO:0000256" key="6">
    <source>
        <dbReference type="ARBA" id="ARBA00034125"/>
    </source>
</evidence>
<keyword evidence="3 7" id="KW-0812">Transmembrane</keyword>
<dbReference type="InterPro" id="IPR050539">
    <property type="entry name" value="ThrE_Dicarb/AminoAcid_Exp"/>
</dbReference>
<feature type="transmembrane region" description="Helical" evidence="7">
    <location>
        <begin position="229"/>
        <end position="251"/>
    </location>
</feature>
<evidence type="ECO:0000256" key="3">
    <source>
        <dbReference type="ARBA" id="ARBA00022692"/>
    </source>
</evidence>
<evidence type="ECO:0000313" key="10">
    <source>
        <dbReference type="Proteomes" id="UP000004080"/>
    </source>
</evidence>
<dbReference type="PANTHER" id="PTHR34390:SF2">
    <property type="entry name" value="SUCCINATE TRANSPORTER SUBUNIT YJJP-RELATED"/>
    <property type="match status" value="1"/>
</dbReference>
<keyword evidence="10" id="KW-1185">Reference proteome</keyword>